<dbReference type="EMBL" id="CABVIN010000002">
    <property type="protein sequence ID" value="VVO88644.1"/>
    <property type="molecule type" value="Genomic_DNA"/>
</dbReference>
<sequence length="479" mass="53412">MRHISPFAPKEEATVMRHCLLLTVLLSIVAQLNGCAAYRNYDLEMQQTTDQLMMGNVDAALYLIEWNNPWESKDLLYYFEKGAVLSLGSLLPESQMAWRSADQMIAQREDAVPSAPMKFLGQLGREMGVMLVNDKLQRYDGYDYEKVMLTTQMALNQLSVNDFEGARTDIKKTHEREALIARAREHQYDEAEELAKAQGIKVHYKDLRGYPVTTLDAPSVIELKNGYQSAFSHYLAGFTYEALGERDLAAPGYRQAIELRPNVPFLEQALRNLDKPAAQADESDVLIVVQSGLAPARASVKVLIPVQLNETLVIEAPISFPVMVPDAVTPSFDSIKVDARKRPLSLINSVTDMATRTLRDDMPDIIESARFRANMAAVGQASYNTQNPTKASLVVTEKDLFEEADTRTWRTLPDKTLVARLRLKKGNHTINAPNAAGTLTVRIDRDHQVINLRAFGDRLFIIGTAYVPPTAAVSGLKGK</sequence>
<dbReference type="SUPFAM" id="SSF48452">
    <property type="entry name" value="TPR-like"/>
    <property type="match status" value="1"/>
</dbReference>
<protein>
    <submittedName>
        <fullName evidence="2">Uncharacterized protein</fullName>
    </submittedName>
</protein>
<reference evidence="2 3" key="1">
    <citation type="submission" date="2019-09" db="EMBL/GenBank/DDBJ databases">
        <authorList>
            <person name="Chandra G."/>
            <person name="Truman W A."/>
        </authorList>
    </citation>
    <scope>NUCLEOTIDE SEQUENCE [LARGE SCALE GENOMIC DNA]</scope>
    <source>
        <strain evidence="2">PS896</strain>
    </source>
</reference>
<evidence type="ECO:0000256" key="1">
    <source>
        <dbReference type="PROSITE-ProRule" id="PRU00339"/>
    </source>
</evidence>
<dbReference type="PROSITE" id="PS50005">
    <property type="entry name" value="TPR"/>
    <property type="match status" value="1"/>
</dbReference>
<keyword evidence="1" id="KW-0802">TPR repeat</keyword>
<gene>
    <name evidence="2" type="ORF">PS896_02205</name>
</gene>
<feature type="repeat" description="TPR" evidence="1">
    <location>
        <begin position="230"/>
        <end position="263"/>
    </location>
</feature>
<evidence type="ECO:0000313" key="3">
    <source>
        <dbReference type="Proteomes" id="UP000377224"/>
    </source>
</evidence>
<dbReference type="AlphaFoldDB" id="A0A5E7JL77"/>
<name>A0A5E7JL77_PSEFL</name>
<dbReference type="InterPro" id="IPR019734">
    <property type="entry name" value="TPR_rpt"/>
</dbReference>
<accession>A0A5E7JL77</accession>
<proteinExistence type="predicted"/>
<dbReference type="InterPro" id="IPR011990">
    <property type="entry name" value="TPR-like_helical_dom_sf"/>
</dbReference>
<evidence type="ECO:0000313" key="2">
    <source>
        <dbReference type="EMBL" id="VVO88644.1"/>
    </source>
</evidence>
<dbReference type="Proteomes" id="UP000377224">
    <property type="component" value="Unassembled WGS sequence"/>
</dbReference>
<organism evidence="2 3">
    <name type="scientific">Pseudomonas fluorescens</name>
    <dbReference type="NCBI Taxonomy" id="294"/>
    <lineage>
        <taxon>Bacteria</taxon>
        <taxon>Pseudomonadati</taxon>
        <taxon>Pseudomonadota</taxon>
        <taxon>Gammaproteobacteria</taxon>
        <taxon>Pseudomonadales</taxon>
        <taxon>Pseudomonadaceae</taxon>
        <taxon>Pseudomonas</taxon>
    </lineage>
</organism>